<proteinExistence type="predicted"/>
<reference evidence="1" key="1">
    <citation type="journal article" date="2015" name="Nature">
        <title>Complex archaea that bridge the gap between prokaryotes and eukaryotes.</title>
        <authorList>
            <person name="Spang A."/>
            <person name="Saw J.H."/>
            <person name="Jorgensen S.L."/>
            <person name="Zaremba-Niedzwiedzka K."/>
            <person name="Martijn J."/>
            <person name="Lind A.E."/>
            <person name="van Eijk R."/>
            <person name="Schleper C."/>
            <person name="Guy L."/>
            <person name="Ettema T.J."/>
        </authorList>
    </citation>
    <scope>NUCLEOTIDE SEQUENCE</scope>
</reference>
<organism evidence="1">
    <name type="scientific">marine sediment metagenome</name>
    <dbReference type="NCBI Taxonomy" id="412755"/>
    <lineage>
        <taxon>unclassified sequences</taxon>
        <taxon>metagenomes</taxon>
        <taxon>ecological metagenomes</taxon>
    </lineage>
</organism>
<sequence>MAFVREDISFFMIKEHPTEDLVMFQMGNHAIQLDAKYQKRIYGYLKERLLKKTKLIMVYYCIDCENKIIRPIKPKERMLMGVLRCDKCNSQIITEWVEVEGI</sequence>
<dbReference type="EMBL" id="LAZR01000694">
    <property type="protein sequence ID" value="KKN60480.1"/>
    <property type="molecule type" value="Genomic_DNA"/>
</dbReference>
<gene>
    <name evidence="1" type="ORF">LCGC14_0531260</name>
</gene>
<accession>A0A0F9RVK3</accession>
<dbReference type="AlphaFoldDB" id="A0A0F9RVK3"/>
<evidence type="ECO:0000313" key="1">
    <source>
        <dbReference type="EMBL" id="KKN60480.1"/>
    </source>
</evidence>
<protein>
    <submittedName>
        <fullName evidence="1">Uncharacterized protein</fullName>
    </submittedName>
</protein>
<name>A0A0F9RVK3_9ZZZZ</name>
<comment type="caution">
    <text evidence="1">The sequence shown here is derived from an EMBL/GenBank/DDBJ whole genome shotgun (WGS) entry which is preliminary data.</text>
</comment>